<protein>
    <submittedName>
        <fullName evidence="2">Uncharacterized protein</fullName>
    </submittedName>
</protein>
<evidence type="ECO:0000313" key="3">
    <source>
        <dbReference type="Proteomes" id="UP000299102"/>
    </source>
</evidence>
<comment type="caution">
    <text evidence="2">The sequence shown here is derived from an EMBL/GenBank/DDBJ whole genome shotgun (WGS) entry which is preliminary data.</text>
</comment>
<reference evidence="2 3" key="1">
    <citation type="journal article" date="2019" name="Commun. Biol.">
        <title>The bagworm genome reveals a unique fibroin gene that provides high tensile strength.</title>
        <authorList>
            <person name="Kono N."/>
            <person name="Nakamura H."/>
            <person name="Ohtoshi R."/>
            <person name="Tomita M."/>
            <person name="Numata K."/>
            <person name="Arakawa K."/>
        </authorList>
    </citation>
    <scope>NUCLEOTIDE SEQUENCE [LARGE SCALE GENOMIC DNA]</scope>
</reference>
<sequence>MRNGSGAQPAATHTPLGRVLHGTRTRSLERRVHNVRHAAENNIEEIVRTYFHIDSLSNQPRQPRCDTEKRVLKILKENTTERPSGGCKTREIRIPRCHSHLSRAVDRELHTFVDARERANAAAVYWRIKANRRFFWTDPKTILARLRSGLRFFKQFVAHRVVEIEEETAVNEWRWTPSSHNVADDTTRDVPRDFN</sequence>
<dbReference type="PANTHER" id="PTHR47331:SF1">
    <property type="entry name" value="GAG-LIKE PROTEIN"/>
    <property type="match status" value="1"/>
</dbReference>
<dbReference type="PANTHER" id="PTHR47331">
    <property type="entry name" value="PHD-TYPE DOMAIN-CONTAINING PROTEIN"/>
    <property type="match status" value="1"/>
</dbReference>
<dbReference type="Proteomes" id="UP000299102">
    <property type="component" value="Unassembled WGS sequence"/>
</dbReference>
<accession>A0A4C1Y9R4</accession>
<dbReference type="InterPro" id="IPR008042">
    <property type="entry name" value="Retrotrans_Pao"/>
</dbReference>
<feature type="region of interest" description="Disordered" evidence="1">
    <location>
        <begin position="1"/>
        <end position="28"/>
    </location>
</feature>
<dbReference type="AlphaFoldDB" id="A0A4C1Y9R4"/>
<dbReference type="Pfam" id="PF05380">
    <property type="entry name" value="Peptidase_A17"/>
    <property type="match status" value="1"/>
</dbReference>
<dbReference type="OrthoDB" id="6928480at2759"/>
<gene>
    <name evidence="2" type="ORF">EVAR_75365_1</name>
</gene>
<keyword evidence="3" id="KW-1185">Reference proteome</keyword>
<organism evidence="2 3">
    <name type="scientific">Eumeta variegata</name>
    <name type="common">Bagworm moth</name>
    <name type="synonym">Eumeta japonica</name>
    <dbReference type="NCBI Taxonomy" id="151549"/>
    <lineage>
        <taxon>Eukaryota</taxon>
        <taxon>Metazoa</taxon>
        <taxon>Ecdysozoa</taxon>
        <taxon>Arthropoda</taxon>
        <taxon>Hexapoda</taxon>
        <taxon>Insecta</taxon>
        <taxon>Pterygota</taxon>
        <taxon>Neoptera</taxon>
        <taxon>Endopterygota</taxon>
        <taxon>Lepidoptera</taxon>
        <taxon>Glossata</taxon>
        <taxon>Ditrysia</taxon>
        <taxon>Tineoidea</taxon>
        <taxon>Psychidae</taxon>
        <taxon>Oiketicinae</taxon>
        <taxon>Eumeta</taxon>
    </lineage>
</organism>
<evidence type="ECO:0000256" key="1">
    <source>
        <dbReference type="SAM" id="MobiDB-lite"/>
    </source>
</evidence>
<evidence type="ECO:0000313" key="2">
    <source>
        <dbReference type="EMBL" id="GBP72746.1"/>
    </source>
</evidence>
<dbReference type="EMBL" id="BGZK01001155">
    <property type="protein sequence ID" value="GBP72746.1"/>
    <property type="molecule type" value="Genomic_DNA"/>
</dbReference>
<name>A0A4C1Y9R4_EUMVA</name>
<proteinExistence type="predicted"/>